<dbReference type="EC" id="3.1.3.25" evidence="6"/>
<dbReference type="CDD" id="cd01637">
    <property type="entry name" value="IMPase_like"/>
    <property type="match status" value="1"/>
</dbReference>
<evidence type="ECO:0000313" key="7">
    <source>
        <dbReference type="Proteomes" id="UP000037939"/>
    </source>
</evidence>
<evidence type="ECO:0000256" key="4">
    <source>
        <dbReference type="ARBA" id="ARBA00022842"/>
    </source>
</evidence>
<feature type="binding site" evidence="5">
    <location>
        <position position="66"/>
    </location>
    <ligand>
        <name>Mg(2+)</name>
        <dbReference type="ChEBI" id="CHEBI:18420"/>
        <label>1</label>
        <note>catalytic</note>
    </ligand>
</feature>
<protein>
    <submittedName>
        <fullName evidence="6">Inositol-1-monophosphatase</fullName>
        <ecNumber evidence="6">3.1.3.25</ecNumber>
    </submittedName>
</protein>
<dbReference type="PATRIC" id="fig|857265.3.peg.2718"/>
<evidence type="ECO:0000313" key="6">
    <source>
        <dbReference type="EMBL" id="KPC52018.1"/>
    </source>
</evidence>
<dbReference type="SUPFAM" id="SSF56655">
    <property type="entry name" value="Carbohydrate phosphatase"/>
    <property type="match status" value="1"/>
</dbReference>
<organism evidence="6 7">
    <name type="scientific">Amantichitinum ursilacus</name>
    <dbReference type="NCBI Taxonomy" id="857265"/>
    <lineage>
        <taxon>Bacteria</taxon>
        <taxon>Pseudomonadati</taxon>
        <taxon>Pseudomonadota</taxon>
        <taxon>Betaproteobacteria</taxon>
        <taxon>Neisseriales</taxon>
        <taxon>Chitinibacteraceae</taxon>
        <taxon>Amantichitinum</taxon>
    </lineage>
</organism>
<dbReference type="Gene3D" id="3.30.540.10">
    <property type="entry name" value="Fructose-1,6-Bisphosphatase, subunit A, domain 1"/>
    <property type="match status" value="1"/>
</dbReference>
<feature type="binding site" evidence="5">
    <location>
        <position position="88"/>
    </location>
    <ligand>
        <name>Mg(2+)</name>
        <dbReference type="ChEBI" id="CHEBI:18420"/>
        <label>1</label>
        <note>catalytic</note>
    </ligand>
</feature>
<dbReference type="STRING" id="857265.WG78_13200"/>
<reference evidence="6 7" key="1">
    <citation type="submission" date="2015-07" db="EMBL/GenBank/DDBJ databases">
        <title>Draft genome sequence of the Amantichitinum ursilacus IGB-41, a new chitin-degrading bacterium.</title>
        <authorList>
            <person name="Kirstahler P."/>
            <person name="Guenther M."/>
            <person name="Grumaz C."/>
            <person name="Rupp S."/>
            <person name="Zibek S."/>
            <person name="Sohn K."/>
        </authorList>
    </citation>
    <scope>NUCLEOTIDE SEQUENCE [LARGE SCALE GENOMIC DNA]</scope>
    <source>
        <strain evidence="6 7">IGB-41</strain>
    </source>
</reference>
<feature type="binding site" evidence="5">
    <location>
        <position position="91"/>
    </location>
    <ligand>
        <name>Mg(2+)</name>
        <dbReference type="ChEBI" id="CHEBI:18420"/>
        <label>1</label>
        <note>catalytic</note>
    </ligand>
</feature>
<dbReference type="PROSITE" id="PS00629">
    <property type="entry name" value="IMP_1"/>
    <property type="match status" value="1"/>
</dbReference>
<evidence type="ECO:0000256" key="3">
    <source>
        <dbReference type="ARBA" id="ARBA00022801"/>
    </source>
</evidence>
<dbReference type="PANTHER" id="PTHR20854">
    <property type="entry name" value="INOSITOL MONOPHOSPHATASE"/>
    <property type="match status" value="1"/>
</dbReference>
<dbReference type="Pfam" id="PF00459">
    <property type="entry name" value="Inositol_P"/>
    <property type="match status" value="1"/>
</dbReference>
<sequence length="265" mass="29031">MSDLELLNRLCDLAREVAAREVMPRFLNVASGRKQDGSLFTEADLSSQAALVKALPELAPHPVLGEEMTTHEQLDLLNHHRDGLWVVDPIDGTTNFVHGLPFFAISIALMREGKSVLGVVYMPVTDECFSAAAGHGAWLNGKPLPLTSPDIVSGDGIALVDTKYLTGRLPARVVTVAPFSSHRNFGASTVDWCYLAAGKVDMMLHGSQKLWDYAAGALIAEEAGCSLATFHHDNYWEDVQMQRSVIAARTPELFAPWLHWVRSNL</sequence>
<dbReference type="AlphaFoldDB" id="A0A0N0XJR5"/>
<keyword evidence="4 5" id="KW-0460">Magnesium</keyword>
<dbReference type="EMBL" id="LAQT01000010">
    <property type="protein sequence ID" value="KPC52018.1"/>
    <property type="molecule type" value="Genomic_DNA"/>
</dbReference>
<dbReference type="Gene3D" id="3.40.190.80">
    <property type="match status" value="1"/>
</dbReference>
<gene>
    <name evidence="6" type="primary">suhB_2</name>
    <name evidence="6" type="ORF">WG78_13200</name>
</gene>
<comment type="similarity">
    <text evidence="1">Belongs to the inositol monophosphatase superfamily.</text>
</comment>
<dbReference type="InterPro" id="IPR000760">
    <property type="entry name" value="Inositol_monophosphatase-like"/>
</dbReference>
<dbReference type="GO" id="GO:0007165">
    <property type="term" value="P:signal transduction"/>
    <property type="evidence" value="ECO:0007669"/>
    <property type="project" value="TreeGrafter"/>
</dbReference>
<dbReference type="GO" id="GO:0008934">
    <property type="term" value="F:inositol monophosphate 1-phosphatase activity"/>
    <property type="evidence" value="ECO:0007669"/>
    <property type="project" value="TreeGrafter"/>
</dbReference>
<evidence type="ECO:0000256" key="1">
    <source>
        <dbReference type="ARBA" id="ARBA00009759"/>
    </source>
</evidence>
<dbReference type="InterPro" id="IPR020583">
    <property type="entry name" value="Inositol_monoP_metal-BS"/>
</dbReference>
<proteinExistence type="inferred from homology"/>
<accession>A0A0N0XJR5</accession>
<comment type="cofactor">
    <cofactor evidence="5">
        <name>Mg(2+)</name>
        <dbReference type="ChEBI" id="CHEBI:18420"/>
    </cofactor>
</comment>
<keyword evidence="3 6" id="KW-0378">Hydrolase</keyword>
<comment type="caution">
    <text evidence="6">The sequence shown here is derived from an EMBL/GenBank/DDBJ whole genome shotgun (WGS) entry which is preliminary data.</text>
</comment>
<dbReference type="PRINTS" id="PR00377">
    <property type="entry name" value="IMPHPHTASES"/>
</dbReference>
<keyword evidence="7" id="KW-1185">Reference proteome</keyword>
<feature type="binding site" evidence="5">
    <location>
        <position position="212"/>
    </location>
    <ligand>
        <name>Mg(2+)</name>
        <dbReference type="ChEBI" id="CHEBI:18420"/>
        <label>1</label>
        <note>catalytic</note>
    </ligand>
</feature>
<evidence type="ECO:0000256" key="5">
    <source>
        <dbReference type="PIRSR" id="PIRSR600760-2"/>
    </source>
</evidence>
<name>A0A0N0XJR5_9NEIS</name>
<dbReference type="GO" id="GO:0006020">
    <property type="term" value="P:inositol metabolic process"/>
    <property type="evidence" value="ECO:0007669"/>
    <property type="project" value="TreeGrafter"/>
</dbReference>
<dbReference type="PANTHER" id="PTHR20854:SF4">
    <property type="entry name" value="INOSITOL-1-MONOPHOSPHATASE-RELATED"/>
    <property type="match status" value="1"/>
</dbReference>
<dbReference type="GO" id="GO:0046872">
    <property type="term" value="F:metal ion binding"/>
    <property type="evidence" value="ECO:0007669"/>
    <property type="project" value="UniProtKB-KW"/>
</dbReference>
<evidence type="ECO:0000256" key="2">
    <source>
        <dbReference type="ARBA" id="ARBA00022723"/>
    </source>
</evidence>
<dbReference type="Proteomes" id="UP000037939">
    <property type="component" value="Unassembled WGS sequence"/>
</dbReference>
<feature type="binding site" evidence="5">
    <location>
        <position position="90"/>
    </location>
    <ligand>
        <name>Mg(2+)</name>
        <dbReference type="ChEBI" id="CHEBI:18420"/>
        <label>2</label>
    </ligand>
</feature>
<keyword evidence="2 5" id="KW-0479">Metal-binding</keyword>